<dbReference type="Gene3D" id="3.30.1150.10">
    <property type="match status" value="1"/>
</dbReference>
<evidence type="ECO:0008006" key="4">
    <source>
        <dbReference type="Google" id="ProtNLM"/>
    </source>
</evidence>
<feature type="compositionally biased region" description="Basic and acidic residues" evidence="1">
    <location>
        <begin position="345"/>
        <end position="354"/>
    </location>
</feature>
<reference evidence="2 3" key="1">
    <citation type="submission" date="2016-09" db="EMBL/GenBank/DDBJ databases">
        <title>Rhizobium sp. nov., a novel species isolated from the rice rhizosphere.</title>
        <authorList>
            <person name="Zhao J."/>
            <person name="Zhang X."/>
        </authorList>
    </citation>
    <scope>NUCLEOTIDE SEQUENCE [LARGE SCALE GENOMIC DNA]</scope>
    <source>
        <strain evidence="2 3">1.7048</strain>
    </source>
</reference>
<feature type="compositionally biased region" description="Basic and acidic residues" evidence="1">
    <location>
        <begin position="156"/>
        <end position="191"/>
    </location>
</feature>
<feature type="compositionally biased region" description="Basic and acidic residues" evidence="1">
    <location>
        <begin position="53"/>
        <end position="62"/>
    </location>
</feature>
<evidence type="ECO:0000313" key="3">
    <source>
        <dbReference type="Proteomes" id="UP000186364"/>
    </source>
</evidence>
<dbReference type="OrthoDB" id="7161229at2"/>
<feature type="compositionally biased region" description="Low complexity" evidence="1">
    <location>
        <begin position="213"/>
        <end position="226"/>
    </location>
</feature>
<protein>
    <recommendedName>
        <fullName evidence="4">Cell division and transport-associated protein TolA</fullName>
    </recommendedName>
</protein>
<proteinExistence type="predicted"/>
<dbReference type="EMBL" id="MKIP01000034">
    <property type="protein sequence ID" value="OLP61110.1"/>
    <property type="molecule type" value="Genomic_DNA"/>
</dbReference>
<accession>A0A1Q9AZJ3</accession>
<dbReference type="RefSeq" id="WP_075627001.1">
    <property type="nucleotide sequence ID" value="NZ_FOAM01000006.1"/>
</dbReference>
<dbReference type="AlphaFoldDB" id="A0A1Q9AZJ3"/>
<dbReference type="Proteomes" id="UP000186364">
    <property type="component" value="Unassembled WGS sequence"/>
</dbReference>
<sequence length="389" mass="41185">MRGSIATSAALHVLVLAWAMISLGSPAHFEVADTEAMPVDIVPVEELTQIQQGDKKAPKAEKAAPAPTKRPDVVENAENLGENSVDLKTPPRPEAKPLEKESSAAPKAAETPVPTPEPTPQDKPELVDEKPPATPATEVAALPTPKAEVTPQPRPEPPKPETKTEAPPPPKEEPEQAEEKPIEKPDAEALPDKVPAPMAKPKVEPKPEPPKPVEQAKATPPAQTAKTPDRKADEGKKDAKKSASAKQSDFNADEISSLLNKQDSSGGGAKRSTQTAALGGKKTTGGSTLSQSDKDAIKQQIQGNWSIIPGIADTAGILIKVTLHLDRDGNIIGQPEISSSGGSDAARRTHEGGVRRAIMKSLPLKGLPPDKYDDWSEMVLNFDPSEMGF</sequence>
<feature type="region of interest" description="Disordered" evidence="1">
    <location>
        <begin position="49"/>
        <end position="294"/>
    </location>
</feature>
<evidence type="ECO:0000313" key="2">
    <source>
        <dbReference type="EMBL" id="OLP61110.1"/>
    </source>
</evidence>
<feature type="compositionally biased region" description="Basic and acidic residues" evidence="1">
    <location>
        <begin position="120"/>
        <end position="131"/>
    </location>
</feature>
<keyword evidence="3" id="KW-1185">Reference proteome</keyword>
<evidence type="ECO:0000256" key="1">
    <source>
        <dbReference type="SAM" id="MobiDB-lite"/>
    </source>
</evidence>
<feature type="compositionally biased region" description="Low complexity" evidence="1">
    <location>
        <begin position="103"/>
        <end position="112"/>
    </location>
</feature>
<name>A0A1Q9AZJ3_9HYPH</name>
<feature type="compositionally biased region" description="Basic and acidic residues" evidence="1">
    <location>
        <begin position="227"/>
        <end position="241"/>
    </location>
</feature>
<comment type="caution">
    <text evidence="2">The sequence shown here is derived from an EMBL/GenBank/DDBJ whole genome shotgun (WGS) entry which is preliminary data.</text>
</comment>
<feature type="compositionally biased region" description="Low complexity" evidence="1">
    <location>
        <begin position="273"/>
        <end position="291"/>
    </location>
</feature>
<feature type="region of interest" description="Disordered" evidence="1">
    <location>
        <begin position="334"/>
        <end position="354"/>
    </location>
</feature>
<organism evidence="2 3">
    <name type="scientific">Xaviernesmea oryzae</name>
    <dbReference type="NCBI Taxonomy" id="464029"/>
    <lineage>
        <taxon>Bacteria</taxon>
        <taxon>Pseudomonadati</taxon>
        <taxon>Pseudomonadota</taxon>
        <taxon>Alphaproteobacteria</taxon>
        <taxon>Hyphomicrobiales</taxon>
        <taxon>Rhizobiaceae</taxon>
        <taxon>Rhizobium/Agrobacterium group</taxon>
        <taxon>Xaviernesmea</taxon>
    </lineage>
</organism>
<feature type="compositionally biased region" description="Basic and acidic residues" evidence="1">
    <location>
        <begin position="201"/>
        <end position="211"/>
    </location>
</feature>
<gene>
    <name evidence="2" type="ORF">BJF93_03425</name>
</gene>
<feature type="compositionally biased region" description="Basic and acidic residues" evidence="1">
    <location>
        <begin position="89"/>
        <end position="102"/>
    </location>
</feature>